<evidence type="ECO:0000313" key="2">
    <source>
        <dbReference type="EMBL" id="AKF92255.1"/>
    </source>
</evidence>
<protein>
    <submittedName>
        <fullName evidence="2">Uncharacterized protein</fullName>
    </submittedName>
</protein>
<dbReference type="RefSeq" id="WP_031410690.1">
    <property type="nucleotide sequence ID" value="NZ_CP011074.1"/>
</dbReference>
<dbReference type="EMBL" id="CP011074">
    <property type="protein sequence ID" value="AKF92255.1"/>
    <property type="molecule type" value="Genomic_DNA"/>
</dbReference>
<keyword evidence="1" id="KW-0472">Membrane</keyword>
<keyword evidence="1" id="KW-0812">Transmembrane</keyword>
<proteinExistence type="predicted"/>
<name>A0A0F7EEA8_BRELA</name>
<sequence length="61" mass="7266">MNWRRFKYSSFLYNVKASYKQFLLPFTAFQFIRTLLLPTSLDVLILGFLAISYAAFSMDWL</sequence>
<organism evidence="2">
    <name type="scientific">Brevibacillus laterosporus</name>
    <name type="common">Bacillus laterosporus</name>
    <dbReference type="NCBI Taxonomy" id="1465"/>
    <lineage>
        <taxon>Bacteria</taxon>
        <taxon>Bacillati</taxon>
        <taxon>Bacillota</taxon>
        <taxon>Bacilli</taxon>
        <taxon>Bacillales</taxon>
        <taxon>Paenibacillaceae</taxon>
        <taxon>Brevibacillus</taxon>
    </lineage>
</organism>
<gene>
    <name evidence="2" type="ORF">EX87_00135</name>
</gene>
<evidence type="ECO:0000256" key="1">
    <source>
        <dbReference type="SAM" id="Phobius"/>
    </source>
</evidence>
<reference evidence="2" key="1">
    <citation type="submission" date="2015-03" db="EMBL/GenBank/DDBJ databases">
        <title>MIGS Cultured Bacterial/Archaeal sample from Brevibacillus laterosporus.</title>
        <authorList>
            <person name="Zeng D."/>
            <person name="Zhu L."/>
            <person name="Dong G."/>
            <person name="Ye W."/>
            <person name="Ren D."/>
            <person name="Wu L."/>
            <person name="Xu J."/>
            <person name="Li G."/>
            <person name="Guo L."/>
        </authorList>
    </citation>
    <scope>NUCLEOTIDE SEQUENCE</scope>
    <source>
        <strain evidence="2">B9</strain>
    </source>
</reference>
<keyword evidence="1" id="KW-1133">Transmembrane helix</keyword>
<feature type="transmembrane region" description="Helical" evidence="1">
    <location>
        <begin position="35"/>
        <end position="56"/>
    </location>
</feature>
<dbReference type="AlphaFoldDB" id="A0A0F7EEA8"/>
<accession>A0A0F7EEA8</accession>